<comment type="catalytic activity">
    <reaction evidence="8">
        <text>L-seryl-[protein] + ATP = O-phospho-L-seryl-[protein] + ADP + H(+)</text>
        <dbReference type="Rhea" id="RHEA:17989"/>
        <dbReference type="Rhea" id="RHEA-COMP:9863"/>
        <dbReference type="Rhea" id="RHEA-COMP:11604"/>
        <dbReference type="ChEBI" id="CHEBI:15378"/>
        <dbReference type="ChEBI" id="CHEBI:29999"/>
        <dbReference type="ChEBI" id="CHEBI:30616"/>
        <dbReference type="ChEBI" id="CHEBI:83421"/>
        <dbReference type="ChEBI" id="CHEBI:456216"/>
        <dbReference type="EC" id="2.7.11.1"/>
    </reaction>
</comment>
<feature type="domain" description="PASTA" evidence="12">
    <location>
        <begin position="468"/>
        <end position="530"/>
    </location>
</feature>
<dbReference type="NCBIfam" id="NF033483">
    <property type="entry name" value="PknB_PASTA_kin"/>
    <property type="match status" value="1"/>
</dbReference>
<dbReference type="Proteomes" id="UP000199092">
    <property type="component" value="Chromosome I"/>
</dbReference>
<name>A0A1H1P8L2_9ACTN</name>
<evidence type="ECO:0000259" key="11">
    <source>
        <dbReference type="PROSITE" id="PS50011"/>
    </source>
</evidence>
<dbReference type="PROSITE" id="PS51178">
    <property type="entry name" value="PASTA"/>
    <property type="match status" value="4"/>
</dbReference>
<dbReference type="GO" id="GO:0045717">
    <property type="term" value="P:negative regulation of fatty acid biosynthetic process"/>
    <property type="evidence" value="ECO:0007669"/>
    <property type="project" value="UniProtKB-ARBA"/>
</dbReference>
<feature type="domain" description="PASTA" evidence="12">
    <location>
        <begin position="665"/>
        <end position="730"/>
    </location>
</feature>
<feature type="transmembrane region" description="Helical" evidence="10">
    <location>
        <begin position="441"/>
        <end position="462"/>
    </location>
</feature>
<dbReference type="CDD" id="cd06577">
    <property type="entry name" value="PASTA_pknB"/>
    <property type="match status" value="4"/>
</dbReference>
<reference evidence="13" key="1">
    <citation type="submission" date="2016-10" db="EMBL/GenBank/DDBJ databases">
        <authorList>
            <person name="de Groot N.N."/>
        </authorList>
    </citation>
    <scope>NUCLEOTIDE SEQUENCE [LARGE SCALE GENOMIC DNA]</scope>
    <source>
        <strain evidence="13">DSM 21741</strain>
    </source>
</reference>
<feature type="compositionally biased region" description="Pro residues" evidence="9">
    <location>
        <begin position="410"/>
        <end position="419"/>
    </location>
</feature>
<dbReference type="PANTHER" id="PTHR43289">
    <property type="entry name" value="MITOGEN-ACTIVATED PROTEIN KINASE KINASE KINASE 20-RELATED"/>
    <property type="match status" value="1"/>
</dbReference>
<evidence type="ECO:0000256" key="6">
    <source>
        <dbReference type="ARBA" id="ARBA00022840"/>
    </source>
</evidence>
<dbReference type="InterPro" id="IPR008271">
    <property type="entry name" value="Ser/Thr_kinase_AS"/>
</dbReference>
<dbReference type="InterPro" id="IPR005543">
    <property type="entry name" value="PASTA_dom"/>
</dbReference>
<evidence type="ECO:0000256" key="4">
    <source>
        <dbReference type="ARBA" id="ARBA00022741"/>
    </source>
</evidence>
<dbReference type="EMBL" id="LT629749">
    <property type="protein sequence ID" value="SDS07616.1"/>
    <property type="molecule type" value="Genomic_DNA"/>
</dbReference>
<dbReference type="Pfam" id="PF00069">
    <property type="entry name" value="Pkinase"/>
    <property type="match status" value="1"/>
</dbReference>
<dbReference type="Gene3D" id="3.30.200.20">
    <property type="entry name" value="Phosphorylase Kinase, domain 1"/>
    <property type="match status" value="1"/>
</dbReference>
<keyword evidence="10" id="KW-0472">Membrane</keyword>
<keyword evidence="6" id="KW-0067">ATP-binding</keyword>
<evidence type="ECO:0000256" key="2">
    <source>
        <dbReference type="ARBA" id="ARBA00022527"/>
    </source>
</evidence>
<evidence type="ECO:0000256" key="3">
    <source>
        <dbReference type="ARBA" id="ARBA00022679"/>
    </source>
</evidence>
<dbReference type="PANTHER" id="PTHR43289:SF34">
    <property type="entry name" value="SERINE_THREONINE-PROTEIN KINASE YBDM-RELATED"/>
    <property type="match status" value="1"/>
</dbReference>
<keyword evidence="4" id="KW-0547">Nucleotide-binding</keyword>
<proteinExistence type="predicted"/>
<feature type="compositionally biased region" description="Pro residues" evidence="9">
    <location>
        <begin position="382"/>
        <end position="394"/>
    </location>
</feature>
<feature type="region of interest" description="Disordered" evidence="9">
    <location>
        <begin position="367"/>
        <end position="432"/>
    </location>
</feature>
<feature type="compositionally biased region" description="Low complexity" evidence="9">
    <location>
        <begin position="367"/>
        <end position="381"/>
    </location>
</feature>
<organism evidence="13 14">
    <name type="scientific">Friedmanniella luteola</name>
    <dbReference type="NCBI Taxonomy" id="546871"/>
    <lineage>
        <taxon>Bacteria</taxon>
        <taxon>Bacillati</taxon>
        <taxon>Actinomycetota</taxon>
        <taxon>Actinomycetes</taxon>
        <taxon>Propionibacteriales</taxon>
        <taxon>Nocardioidaceae</taxon>
        <taxon>Friedmanniella</taxon>
    </lineage>
</organism>
<feature type="domain" description="Protein kinase" evidence="11">
    <location>
        <begin position="58"/>
        <end position="329"/>
    </location>
</feature>
<keyword evidence="2 13" id="KW-0723">Serine/threonine-protein kinase</keyword>
<keyword evidence="10" id="KW-0812">Transmembrane</keyword>
<evidence type="ECO:0000259" key="12">
    <source>
        <dbReference type="PROSITE" id="PS51178"/>
    </source>
</evidence>
<dbReference type="Pfam" id="PF03793">
    <property type="entry name" value="PASTA"/>
    <property type="match status" value="4"/>
</dbReference>
<dbReference type="FunFam" id="3.30.200.20:FF:000035">
    <property type="entry name" value="Serine/threonine protein kinase Stk1"/>
    <property type="match status" value="1"/>
</dbReference>
<keyword evidence="10" id="KW-1133">Transmembrane helix</keyword>
<dbReference type="CDD" id="cd14014">
    <property type="entry name" value="STKc_PknB_like"/>
    <property type="match status" value="1"/>
</dbReference>
<feature type="region of interest" description="Disordered" evidence="9">
    <location>
        <begin position="1"/>
        <end position="20"/>
    </location>
</feature>
<dbReference type="STRING" id="546871.SAMN04488543_1019"/>
<evidence type="ECO:0000256" key="1">
    <source>
        <dbReference type="ARBA" id="ARBA00012513"/>
    </source>
</evidence>
<keyword evidence="14" id="KW-1185">Reference proteome</keyword>
<evidence type="ECO:0000256" key="10">
    <source>
        <dbReference type="SAM" id="Phobius"/>
    </source>
</evidence>
<dbReference type="AlphaFoldDB" id="A0A1H1P8L2"/>
<accession>A0A1H1P8L2</accession>
<dbReference type="SMART" id="SM00740">
    <property type="entry name" value="PASTA"/>
    <property type="match status" value="4"/>
</dbReference>
<sequence length="730" mass="75779">MDGDGRTGDGVPSPGERPDRPMLAAEAHTAIVPTVSGAGVTMTSVGDPLVGQVLDGRYQITQRLARGGMATVYQAVDTRLTRTVAVKVMHVGLGDDVEFAKKFDREARAAARLSHPNVVSVFDQGQAVLDGHTLRPYIVMEYVEGPTLRDVILREAPMAPTRALEVFEPVLAALAAAHDAGLVHRDVKPENVLISDRGQIKVADFGLAKAVSAQTSTATQGMLIGTVSYLPPELVLSGRADARSDVYSAGVVLFELLTGRKPHTGETPIQVAYAHVHNDVPAPSAVNRSGRIPPYLDALVAGATARDADSRPHDARVLLTQVRRVRAALRDGVVDDPELTQDLSVLRTQPVDDADGEPTQWVAAAPLTTGGAPATPRSPAADAPPPAPAPPTAGPGPAHVEALRPTAASAPPPVVPVAPRPSGLGRAAAQRERQARRRRRGWLAVLLVLLLTTLALLAGWYLTEGRFTTAPALASLTRADAEQVADRAGLDLRVDEAYSESVPRGAVISTEPGPGAKILDGGPIDAVVSRGPERYPVPTLVGLPRAEAAAALANGRLSAGEVTEAWSDTVPAGTVTGASAAAGTPVKPGTAVALTVSRGPKPVKIADWTGKGVDDAVAALEKAGFLVTVTTAHSDEVPVGRVISQSPGPGTGQKGDEVELARSLGPVLVTVPNVRAMGVRAAEKVMQDAGFRTRVQAAAVNYIGVGFVVSTDPKARSQAPKGSTITLYVV</sequence>
<keyword evidence="5 13" id="KW-0418">Kinase</keyword>
<evidence type="ECO:0000256" key="7">
    <source>
        <dbReference type="ARBA" id="ARBA00047899"/>
    </source>
</evidence>
<dbReference type="EC" id="2.7.11.1" evidence="1"/>
<dbReference type="SMART" id="SM00220">
    <property type="entry name" value="S_TKc"/>
    <property type="match status" value="1"/>
</dbReference>
<evidence type="ECO:0000313" key="14">
    <source>
        <dbReference type="Proteomes" id="UP000199092"/>
    </source>
</evidence>
<dbReference type="InterPro" id="IPR000719">
    <property type="entry name" value="Prot_kinase_dom"/>
</dbReference>
<feature type="domain" description="PASTA" evidence="12">
    <location>
        <begin position="531"/>
        <end position="598"/>
    </location>
</feature>
<evidence type="ECO:0000256" key="9">
    <source>
        <dbReference type="SAM" id="MobiDB-lite"/>
    </source>
</evidence>
<evidence type="ECO:0000313" key="13">
    <source>
        <dbReference type="EMBL" id="SDS07616.1"/>
    </source>
</evidence>
<dbReference type="InterPro" id="IPR011009">
    <property type="entry name" value="Kinase-like_dom_sf"/>
</dbReference>
<dbReference type="GO" id="GO:0005524">
    <property type="term" value="F:ATP binding"/>
    <property type="evidence" value="ECO:0007669"/>
    <property type="project" value="UniProtKB-KW"/>
</dbReference>
<gene>
    <name evidence="13" type="ORF">SAMN04488543_1019</name>
</gene>
<dbReference type="PROSITE" id="PS00108">
    <property type="entry name" value="PROTEIN_KINASE_ST"/>
    <property type="match status" value="1"/>
</dbReference>
<dbReference type="PROSITE" id="PS50011">
    <property type="entry name" value="PROTEIN_KINASE_DOM"/>
    <property type="match status" value="1"/>
</dbReference>
<evidence type="ECO:0000256" key="8">
    <source>
        <dbReference type="ARBA" id="ARBA00048679"/>
    </source>
</evidence>
<dbReference type="Gene3D" id="3.30.10.20">
    <property type="match status" value="4"/>
</dbReference>
<dbReference type="Gene3D" id="1.10.510.10">
    <property type="entry name" value="Transferase(Phosphotransferase) domain 1"/>
    <property type="match status" value="1"/>
</dbReference>
<dbReference type="GO" id="GO:0004674">
    <property type="term" value="F:protein serine/threonine kinase activity"/>
    <property type="evidence" value="ECO:0007669"/>
    <property type="project" value="UniProtKB-KW"/>
</dbReference>
<dbReference type="SUPFAM" id="SSF56112">
    <property type="entry name" value="Protein kinase-like (PK-like)"/>
    <property type="match status" value="1"/>
</dbReference>
<comment type="catalytic activity">
    <reaction evidence="7">
        <text>L-threonyl-[protein] + ATP = O-phospho-L-threonyl-[protein] + ADP + H(+)</text>
        <dbReference type="Rhea" id="RHEA:46608"/>
        <dbReference type="Rhea" id="RHEA-COMP:11060"/>
        <dbReference type="Rhea" id="RHEA-COMP:11605"/>
        <dbReference type="ChEBI" id="CHEBI:15378"/>
        <dbReference type="ChEBI" id="CHEBI:30013"/>
        <dbReference type="ChEBI" id="CHEBI:30616"/>
        <dbReference type="ChEBI" id="CHEBI:61977"/>
        <dbReference type="ChEBI" id="CHEBI:456216"/>
        <dbReference type="EC" id="2.7.11.1"/>
    </reaction>
</comment>
<protein>
    <recommendedName>
        <fullName evidence="1">non-specific serine/threonine protein kinase</fullName>
        <ecNumber evidence="1">2.7.11.1</ecNumber>
    </recommendedName>
</protein>
<evidence type="ECO:0000256" key="5">
    <source>
        <dbReference type="ARBA" id="ARBA00022777"/>
    </source>
</evidence>
<dbReference type="FunFam" id="1.10.510.10:FF:000021">
    <property type="entry name" value="Serine/threonine protein kinase"/>
    <property type="match status" value="1"/>
</dbReference>
<feature type="domain" description="PASTA" evidence="12">
    <location>
        <begin position="599"/>
        <end position="664"/>
    </location>
</feature>
<keyword evidence="3" id="KW-0808">Transferase</keyword>